<name>A0AAV2A856_9ARAC</name>
<accession>A0AAV2A856</accession>
<evidence type="ECO:0008006" key="3">
    <source>
        <dbReference type="Google" id="ProtNLM"/>
    </source>
</evidence>
<evidence type="ECO:0000313" key="1">
    <source>
        <dbReference type="EMBL" id="CAL1280183.1"/>
    </source>
</evidence>
<gene>
    <name evidence="1" type="ORF">LARSCL_LOCUS10815</name>
</gene>
<dbReference type="EMBL" id="CAXIEN010000129">
    <property type="protein sequence ID" value="CAL1280183.1"/>
    <property type="molecule type" value="Genomic_DNA"/>
</dbReference>
<dbReference type="AlphaFoldDB" id="A0AAV2A856"/>
<comment type="caution">
    <text evidence="1">The sequence shown here is derived from an EMBL/GenBank/DDBJ whole genome shotgun (WGS) entry which is preliminary data.</text>
</comment>
<sequence>MRIRNRNLCYIAASATKYRTKVSKVNLKIAYASELQSILMNLVNILNFTKPFRYWNFKLFIARKFLKMEKFQY</sequence>
<dbReference type="Proteomes" id="UP001497382">
    <property type="component" value="Unassembled WGS sequence"/>
</dbReference>
<organism evidence="1 2">
    <name type="scientific">Larinioides sclopetarius</name>
    <dbReference type="NCBI Taxonomy" id="280406"/>
    <lineage>
        <taxon>Eukaryota</taxon>
        <taxon>Metazoa</taxon>
        <taxon>Ecdysozoa</taxon>
        <taxon>Arthropoda</taxon>
        <taxon>Chelicerata</taxon>
        <taxon>Arachnida</taxon>
        <taxon>Araneae</taxon>
        <taxon>Araneomorphae</taxon>
        <taxon>Entelegynae</taxon>
        <taxon>Araneoidea</taxon>
        <taxon>Araneidae</taxon>
        <taxon>Larinioides</taxon>
    </lineage>
</organism>
<reference evidence="1 2" key="1">
    <citation type="submission" date="2024-04" db="EMBL/GenBank/DDBJ databases">
        <authorList>
            <person name="Rising A."/>
            <person name="Reimegard J."/>
            <person name="Sonavane S."/>
            <person name="Akerstrom W."/>
            <person name="Nylinder S."/>
            <person name="Hedman E."/>
            <person name="Kallberg Y."/>
        </authorList>
    </citation>
    <scope>NUCLEOTIDE SEQUENCE [LARGE SCALE GENOMIC DNA]</scope>
</reference>
<evidence type="ECO:0000313" key="2">
    <source>
        <dbReference type="Proteomes" id="UP001497382"/>
    </source>
</evidence>
<protein>
    <recommendedName>
        <fullName evidence="3">Ribosomal protein L20</fullName>
    </recommendedName>
</protein>
<proteinExistence type="predicted"/>
<keyword evidence="2" id="KW-1185">Reference proteome</keyword>